<gene>
    <name evidence="1" type="ORF">PHABIO_31</name>
</gene>
<reference evidence="1 2" key="1">
    <citation type="submission" date="2017-05" db="EMBL/GenBank/DDBJ databases">
        <authorList>
            <person name="Song R."/>
            <person name="Chenine A.L."/>
            <person name="Ruprecht R.M."/>
        </authorList>
    </citation>
    <scope>NUCLEOTIDE SEQUENCE [LARGE SCALE GENOMIC DNA]</scope>
</reference>
<proteinExistence type="predicted"/>
<protein>
    <submittedName>
        <fullName evidence="1">Uncharacterized protein</fullName>
    </submittedName>
</protein>
<dbReference type="EMBL" id="MF042360">
    <property type="protein sequence ID" value="ARV76662.1"/>
    <property type="molecule type" value="Genomic_DNA"/>
</dbReference>
<evidence type="ECO:0000313" key="1">
    <source>
        <dbReference type="EMBL" id="ARV76662.1"/>
    </source>
</evidence>
<organism evidence="1 2">
    <name type="scientific">Pseudomonas phage Phabio</name>
    <dbReference type="NCBI Taxonomy" id="2006668"/>
    <lineage>
        <taxon>Viruses</taxon>
        <taxon>Duplodnaviria</taxon>
        <taxon>Heunggongvirae</taxon>
        <taxon>Uroviricota</taxon>
        <taxon>Caudoviricetes</taxon>
        <taxon>Chimalliviridae</taxon>
        <taxon>Phabiovirus</taxon>
        <taxon>Phabiovirus phabio</taxon>
    </lineage>
</organism>
<accession>A0A1Y0ST72</accession>
<evidence type="ECO:0000313" key="2">
    <source>
        <dbReference type="Proteomes" id="UP000225448"/>
    </source>
</evidence>
<dbReference type="Proteomes" id="UP000225448">
    <property type="component" value="Segment"/>
</dbReference>
<name>A0A1Y0ST72_9CAUD</name>
<keyword evidence="2" id="KW-1185">Reference proteome</keyword>
<sequence>MLKLVKDPCIDFVNTLLESVEYEGSCQSPTVQRVKVRLSPSGVIFRTPDGSKKIIVYVVNSTIVDYTFKQDDGIQGPRQTTTSSNPVELAKEIVNYFTQEELPRV</sequence>